<feature type="region of interest" description="Disordered" evidence="1">
    <location>
        <begin position="175"/>
        <end position="215"/>
    </location>
</feature>
<feature type="compositionally biased region" description="Basic and acidic residues" evidence="1">
    <location>
        <begin position="401"/>
        <end position="411"/>
    </location>
</feature>
<feature type="compositionally biased region" description="Basic and acidic residues" evidence="1">
    <location>
        <begin position="540"/>
        <end position="556"/>
    </location>
</feature>
<dbReference type="Pfam" id="PF12043">
    <property type="entry name" value="DUF3527"/>
    <property type="match status" value="1"/>
</dbReference>
<evidence type="ECO:0008006" key="4">
    <source>
        <dbReference type="Google" id="ProtNLM"/>
    </source>
</evidence>
<reference evidence="2 3" key="2">
    <citation type="journal article" date="2009" name="PLoS ONE">
        <title>An integrated genetic and cytogenetic map of the cucumber genome.</title>
        <authorList>
            <person name="Ren Y."/>
            <person name="Zhang Z."/>
            <person name="Liu J."/>
            <person name="Staub J.E."/>
            <person name="Han Y."/>
            <person name="Cheng Z."/>
            <person name="Li X."/>
            <person name="Lu J."/>
            <person name="Miao H."/>
            <person name="Kang H."/>
            <person name="Xie B."/>
            <person name="Gu X."/>
            <person name="Wang X."/>
            <person name="Du Y."/>
            <person name="Jin W."/>
            <person name="Huang S."/>
        </authorList>
    </citation>
    <scope>NUCLEOTIDE SEQUENCE [LARGE SCALE GENOMIC DNA]</scope>
    <source>
        <strain evidence="3">cv. 9930</strain>
    </source>
</reference>
<reference evidence="2 3" key="4">
    <citation type="journal article" date="2011" name="BMC Genomics">
        <title>RNA-Seq improves annotation of protein-coding genes in the cucumber genome.</title>
        <authorList>
            <person name="Li Z."/>
            <person name="Zhang Z."/>
            <person name="Yan P."/>
            <person name="Huang S."/>
            <person name="Fei Z."/>
            <person name="Lin K."/>
        </authorList>
    </citation>
    <scope>NUCLEOTIDE SEQUENCE [LARGE SCALE GENOMIC DNA]</scope>
    <source>
        <strain evidence="3">cv. 9930</strain>
    </source>
</reference>
<dbReference type="PANTHER" id="PTHR31390">
    <property type="entry name" value="EXPRESSED PROTEIN"/>
    <property type="match status" value="1"/>
</dbReference>
<evidence type="ECO:0000256" key="1">
    <source>
        <dbReference type="SAM" id="MobiDB-lite"/>
    </source>
</evidence>
<feature type="compositionally biased region" description="Polar residues" evidence="1">
    <location>
        <begin position="387"/>
        <end position="397"/>
    </location>
</feature>
<sequence>MNHRIFLDFLSTCCSMGSSLELRKSSSHRRSTRAGKEGVLLPEPKRCPCPTVPEQLKMKSSVRPRSDLYCVSTKETKIARGWQGKRFEGSPIGEDELVRHMSNLPGFLLNPVRRENLQENALNVGVLDWTQLENWKHKQLGCPTKGKDGALCSGSHLSLKRTTGLSTFPRITRSETSDKAHCSRHTGLISSRKAEGAHPVNSVQNASQSQDFDSGSKNIMKVGQKMQRNCTSSSSGGNVSNMMQERERKKRTDRKWSLEMVDSNCTPSSSGGNVFNVMQERERTKHSDRTSCLEMQDSNCTSSSSGGNVSNMKQDRERTKRSNRISSSEMMDSSSHVRHSGVLPCPKGSAHTLDGKMNNRAEKLIETNIRKKEADEKMVLVKGEVPSKSSYGTSPGLNNHKKVENDETEERRGMQCSDIDLPYDYFTCKQDAKLLLKQKPKDLEDRFHTLYSRTSFDENMTEVNSCTYSEIFSPEDIPSSECGSDIPYSSPLPSLADVDPLMGRMQHSLVCDTSAELSCSSSQLSPFSNQKPSLRPSGSKKMEKRDSDAKLTHSDLVDSLDTLDDKTADPGARKGRHPSPIRRLSFSLGRMGRSFSFKESSTVPQLSSTYTCPKSGPMISENTGTSDSSDRKKVSGHNRTRSSPLRRWIEPILKHKSSNPQHPIEGNVNSLSLWPTGLGSAHEKKHHESPMQALLQFTINNGFPLFKLLVDNSRNVLAATAKDLTPSGKNGSGQTYTFYLVNEIKRKTSGWIRPGNRDRSFGYAYNVIGQMKVNSDYKTNEHSYDKYMLRESTLFGVEMRPGDRESAIIVKNRELAAIVLKIPTDNSKHDGKRSGNVLMGNCMGSLSEDNAVVILPGAAHGSPSSGEPSPLINRWRSGGVCDCGGWDEGCKLRILSIPNKQITSKACPISKCLELFVQGDQQDKPVFSMAPLKGGFFEVRFDSSISMLQAFFICVAVLNGQNPADPSEASKFAPDEKMIKYPDSNGINRMHEKQLASIRYASNPPHSPVGRV</sequence>
<reference evidence="2 3" key="3">
    <citation type="journal article" date="2010" name="BMC Genomics">
        <title>Transcriptome sequencing and comparative analysis of cucumber flowers with different sex types.</title>
        <authorList>
            <person name="Guo S."/>
            <person name="Zheng Y."/>
            <person name="Joung J.G."/>
            <person name="Liu S."/>
            <person name="Zhang Z."/>
            <person name="Crasta O.R."/>
            <person name="Sobral B.W."/>
            <person name="Xu Y."/>
            <person name="Huang S."/>
            <person name="Fei Z."/>
        </authorList>
    </citation>
    <scope>NUCLEOTIDE SEQUENCE [LARGE SCALE GENOMIC DNA]</scope>
    <source>
        <strain evidence="3">cv. 9930</strain>
    </source>
</reference>
<dbReference type="Proteomes" id="UP000029981">
    <property type="component" value="Chromosome 3"/>
</dbReference>
<keyword evidence="3" id="KW-1185">Reference proteome</keyword>
<feature type="compositionally biased region" description="Polar residues" evidence="1">
    <location>
        <begin position="201"/>
        <end position="215"/>
    </location>
</feature>
<dbReference type="STRING" id="3659.A0A0A0LFG0"/>
<feature type="region of interest" description="Disordered" evidence="1">
    <location>
        <begin position="386"/>
        <end position="411"/>
    </location>
</feature>
<dbReference type="OMA" id="CSKCLAD"/>
<feature type="compositionally biased region" description="Low complexity" evidence="1">
    <location>
        <begin position="232"/>
        <end position="243"/>
    </location>
</feature>
<feature type="region of interest" description="Disordered" evidence="1">
    <location>
        <begin position="605"/>
        <end position="648"/>
    </location>
</feature>
<dbReference type="PANTHER" id="PTHR31390:SF12">
    <property type="entry name" value="PUTATIVE (DUF3527)-RELATED"/>
    <property type="match status" value="1"/>
</dbReference>
<dbReference type="InterPro" id="IPR021916">
    <property type="entry name" value="DUF3527"/>
</dbReference>
<evidence type="ECO:0000313" key="3">
    <source>
        <dbReference type="Proteomes" id="UP000029981"/>
    </source>
</evidence>
<dbReference type="AlphaFoldDB" id="A0A0A0LFG0"/>
<feature type="region of interest" description="Disordered" evidence="1">
    <location>
        <begin position="520"/>
        <end position="585"/>
    </location>
</feature>
<feature type="region of interest" description="Disordered" evidence="1">
    <location>
        <begin position="286"/>
        <end position="354"/>
    </location>
</feature>
<name>A0A0A0LFG0_CUCSA</name>
<dbReference type="Gramene" id="KGN58816">
    <property type="protein sequence ID" value="KGN58816"/>
    <property type="gene ID" value="Csa_3G733210"/>
</dbReference>
<protein>
    <recommendedName>
        <fullName evidence="4">DUF3527 domain-containing protein</fullName>
    </recommendedName>
</protein>
<feature type="compositionally biased region" description="Polar residues" evidence="1">
    <location>
        <begin position="296"/>
        <end position="312"/>
    </location>
</feature>
<proteinExistence type="predicted"/>
<dbReference type="EMBL" id="CM002924">
    <property type="protein sequence ID" value="KGN58816.1"/>
    <property type="molecule type" value="Genomic_DNA"/>
</dbReference>
<reference evidence="2 3" key="1">
    <citation type="journal article" date="2009" name="Nat. Genet.">
        <title>The genome of the cucumber, Cucumis sativus L.</title>
        <authorList>
            <person name="Huang S."/>
            <person name="Li R."/>
            <person name="Zhang Z."/>
            <person name="Li L."/>
            <person name="Gu X."/>
            <person name="Fan W."/>
            <person name="Lucas W.J."/>
            <person name="Wang X."/>
            <person name="Xie B."/>
            <person name="Ni P."/>
            <person name="Ren Y."/>
            <person name="Zhu H."/>
            <person name="Li J."/>
            <person name="Lin K."/>
            <person name="Jin W."/>
            <person name="Fei Z."/>
            <person name="Li G."/>
            <person name="Staub J."/>
            <person name="Kilian A."/>
            <person name="van der Vossen E.A."/>
            <person name="Wu Y."/>
            <person name="Guo J."/>
            <person name="He J."/>
            <person name="Jia Z."/>
            <person name="Ren Y."/>
            <person name="Tian G."/>
            <person name="Lu Y."/>
            <person name="Ruan J."/>
            <person name="Qian W."/>
            <person name="Wang M."/>
            <person name="Huang Q."/>
            <person name="Li B."/>
            <person name="Xuan Z."/>
            <person name="Cao J."/>
            <person name="Asan"/>
            <person name="Wu Z."/>
            <person name="Zhang J."/>
            <person name="Cai Q."/>
            <person name="Bai Y."/>
            <person name="Zhao B."/>
            <person name="Han Y."/>
            <person name="Li Y."/>
            <person name="Li X."/>
            <person name="Wang S."/>
            <person name="Shi Q."/>
            <person name="Liu S."/>
            <person name="Cho W.K."/>
            <person name="Kim J.Y."/>
            <person name="Xu Y."/>
            <person name="Heller-Uszynska K."/>
            <person name="Miao H."/>
            <person name="Cheng Z."/>
            <person name="Zhang S."/>
            <person name="Wu J."/>
            <person name="Yang Y."/>
            <person name="Kang H."/>
            <person name="Li M."/>
            <person name="Liang H."/>
            <person name="Ren X."/>
            <person name="Shi Z."/>
            <person name="Wen M."/>
            <person name="Jian M."/>
            <person name="Yang H."/>
            <person name="Zhang G."/>
            <person name="Yang Z."/>
            <person name="Chen R."/>
            <person name="Liu S."/>
            <person name="Li J."/>
            <person name="Ma L."/>
            <person name="Liu H."/>
            <person name="Zhou Y."/>
            <person name="Zhao J."/>
            <person name="Fang X."/>
            <person name="Li G."/>
            <person name="Fang L."/>
            <person name="Li Y."/>
            <person name="Liu D."/>
            <person name="Zheng H."/>
            <person name="Zhang Y."/>
            <person name="Qin N."/>
            <person name="Li Z."/>
            <person name="Yang G."/>
            <person name="Yang S."/>
            <person name="Bolund L."/>
            <person name="Kristiansen K."/>
            <person name="Zheng H."/>
            <person name="Li S."/>
            <person name="Zhang X."/>
            <person name="Yang H."/>
            <person name="Wang J."/>
            <person name="Sun R."/>
            <person name="Zhang B."/>
            <person name="Jiang S."/>
            <person name="Wang J."/>
            <person name="Du Y."/>
            <person name="Li S."/>
        </authorList>
    </citation>
    <scope>NUCLEOTIDE SEQUENCE [LARGE SCALE GENOMIC DNA]</scope>
    <source>
        <strain evidence="3">cv. 9930</strain>
    </source>
</reference>
<gene>
    <name evidence="2" type="ORF">Csa_3G733210</name>
</gene>
<feature type="compositionally biased region" description="Basic and acidic residues" evidence="1">
    <location>
        <begin position="563"/>
        <end position="572"/>
    </location>
</feature>
<organism evidence="2 3">
    <name type="scientific">Cucumis sativus</name>
    <name type="common">Cucumber</name>
    <dbReference type="NCBI Taxonomy" id="3659"/>
    <lineage>
        <taxon>Eukaryota</taxon>
        <taxon>Viridiplantae</taxon>
        <taxon>Streptophyta</taxon>
        <taxon>Embryophyta</taxon>
        <taxon>Tracheophyta</taxon>
        <taxon>Spermatophyta</taxon>
        <taxon>Magnoliopsida</taxon>
        <taxon>eudicotyledons</taxon>
        <taxon>Gunneridae</taxon>
        <taxon>Pentapetalae</taxon>
        <taxon>rosids</taxon>
        <taxon>fabids</taxon>
        <taxon>Cucurbitales</taxon>
        <taxon>Cucurbitaceae</taxon>
        <taxon>Benincaseae</taxon>
        <taxon>Cucumis</taxon>
    </lineage>
</organism>
<feature type="region of interest" description="Disordered" evidence="1">
    <location>
        <begin position="228"/>
        <end position="255"/>
    </location>
</feature>
<dbReference type="eggNOG" id="ENOG502QSE4">
    <property type="taxonomic scope" value="Eukaryota"/>
</dbReference>
<evidence type="ECO:0000313" key="2">
    <source>
        <dbReference type="EMBL" id="KGN58816.1"/>
    </source>
</evidence>
<accession>A0A0A0LFG0</accession>